<proteinExistence type="inferred from homology"/>
<comment type="cofactor">
    <cofactor evidence="3">
        <name>Mg(2+)</name>
        <dbReference type="ChEBI" id="CHEBI:18420"/>
    </cofactor>
    <text evidence="3">Binds 2 magnesium ions per subunit.</text>
</comment>
<dbReference type="AlphaFoldDB" id="A0A4U1B6D9"/>
<dbReference type="Proteomes" id="UP000305674">
    <property type="component" value="Unassembled WGS sequence"/>
</dbReference>
<keyword evidence="2 4" id="KW-0378">Hydrolase</keyword>
<feature type="binding site" evidence="3">
    <location>
        <position position="72"/>
    </location>
    <ligand>
        <name>Mg(2+)</name>
        <dbReference type="ChEBI" id="CHEBI:18420"/>
        <label>1</label>
    </ligand>
</feature>
<dbReference type="EMBL" id="SWCI01000026">
    <property type="protein sequence ID" value="TKB46006.1"/>
    <property type="molecule type" value="Genomic_DNA"/>
</dbReference>
<dbReference type="Pfam" id="PF03747">
    <property type="entry name" value="ADP_ribosyl_GH"/>
    <property type="match status" value="1"/>
</dbReference>
<dbReference type="SUPFAM" id="SSF101478">
    <property type="entry name" value="ADP-ribosylglycohydrolase"/>
    <property type="match status" value="1"/>
</dbReference>
<evidence type="ECO:0000313" key="5">
    <source>
        <dbReference type="Proteomes" id="UP000305674"/>
    </source>
</evidence>
<evidence type="ECO:0000256" key="3">
    <source>
        <dbReference type="PIRSR" id="PIRSR605502-1"/>
    </source>
</evidence>
<comment type="similarity">
    <text evidence="1">Belongs to the ADP-ribosylglycohydrolase family.</text>
</comment>
<dbReference type="PANTHER" id="PTHR16222">
    <property type="entry name" value="ADP-RIBOSYLGLYCOHYDROLASE"/>
    <property type="match status" value="1"/>
</dbReference>
<evidence type="ECO:0000256" key="1">
    <source>
        <dbReference type="ARBA" id="ARBA00010702"/>
    </source>
</evidence>
<accession>A0A4U1B6D9</accession>
<keyword evidence="5" id="KW-1185">Reference proteome</keyword>
<keyword evidence="3" id="KW-0460">Magnesium</keyword>
<reference evidence="4 5" key="1">
    <citation type="submission" date="2019-04" db="EMBL/GenBank/DDBJ databases">
        <authorList>
            <person name="Hwang J.C."/>
        </authorList>
    </citation>
    <scope>NUCLEOTIDE SEQUENCE [LARGE SCALE GENOMIC DNA]</scope>
    <source>
        <strain evidence="4 5">IMCC35001</strain>
    </source>
</reference>
<dbReference type="Gene3D" id="1.10.4080.10">
    <property type="entry name" value="ADP-ribosylation/Crystallin J1"/>
    <property type="match status" value="1"/>
</dbReference>
<comment type="caution">
    <text evidence="4">The sequence shown here is derived from an EMBL/GenBank/DDBJ whole genome shotgun (WGS) entry which is preliminary data.</text>
</comment>
<dbReference type="GO" id="GO:0016787">
    <property type="term" value="F:hydrolase activity"/>
    <property type="evidence" value="ECO:0007669"/>
    <property type="project" value="UniProtKB-KW"/>
</dbReference>
<dbReference type="GO" id="GO:0046872">
    <property type="term" value="F:metal ion binding"/>
    <property type="evidence" value="ECO:0007669"/>
    <property type="project" value="UniProtKB-KW"/>
</dbReference>
<dbReference type="PANTHER" id="PTHR16222:SF24">
    <property type="entry name" value="ADP-RIBOSYLHYDROLASE ARH3"/>
    <property type="match status" value="1"/>
</dbReference>
<gene>
    <name evidence="4" type="ORF">FCL40_18295</name>
</gene>
<evidence type="ECO:0000313" key="4">
    <source>
        <dbReference type="EMBL" id="TKB46006.1"/>
    </source>
</evidence>
<dbReference type="OrthoDB" id="5297797at2"/>
<organism evidence="4 5">
    <name type="scientific">Ferrimonas sediminicola</name>
    <dbReference type="NCBI Taxonomy" id="2569538"/>
    <lineage>
        <taxon>Bacteria</taxon>
        <taxon>Pseudomonadati</taxon>
        <taxon>Pseudomonadota</taxon>
        <taxon>Gammaproteobacteria</taxon>
        <taxon>Alteromonadales</taxon>
        <taxon>Ferrimonadaceae</taxon>
        <taxon>Ferrimonas</taxon>
    </lineage>
</organism>
<dbReference type="InterPro" id="IPR036705">
    <property type="entry name" value="Ribosyl_crysJ1_sf"/>
</dbReference>
<dbReference type="RefSeq" id="WP_136854714.1">
    <property type="nucleotide sequence ID" value="NZ_SWCI01000026.1"/>
</dbReference>
<protein>
    <submittedName>
        <fullName evidence="4">ADP-ribosylglycohydrolase family protein</fullName>
    </submittedName>
</protein>
<evidence type="ECO:0000256" key="2">
    <source>
        <dbReference type="ARBA" id="ARBA00022801"/>
    </source>
</evidence>
<keyword evidence="3" id="KW-0479">Metal-binding</keyword>
<dbReference type="InterPro" id="IPR050792">
    <property type="entry name" value="ADP-ribosylglycohydrolase"/>
</dbReference>
<dbReference type="InterPro" id="IPR005502">
    <property type="entry name" value="Ribosyl_crysJ1"/>
</dbReference>
<sequence length="362" mass="39056">MSDHDFAKGLTQYQDRAAGSVLGSLIGDALGVGPCWYYDLDALRRAYGGPIKGYVPAKPGRYHEGVPLGDVSQTGQCQQLLLESLVARGRYQEEDYIRRLELLLDTLNGEAEGGRYTEQPMLEIWHALKVAGKHWYDEDFPSLADTSEAAQRAALIGARYHSDLMQAGLHSAACARLTHGDPAIVTASTAFGIIIGALVAGTPLDGSLGERMRGLIKQRQLPFTHAVLAEEQGQGLSPPPPSRELPFPDVFLGMGWWIQAAQSPHIRVEPPEAVAQVYGMACSLTMLMPAAFFLAARYADSFERPVMAAVNGGGNNMARAALTGALCGAHLGLSAIPKRLITGLKDHRRWLNDAIQLARDSG</sequence>
<name>A0A4U1B6D9_9GAMM</name>